<accession>A0ABQ0GQZ9</accession>
<dbReference type="InterPro" id="IPR052201">
    <property type="entry name" value="LRR-containing_regulator"/>
</dbReference>
<feature type="region of interest" description="Disordered" evidence="2">
    <location>
        <begin position="1"/>
        <end position="110"/>
    </location>
</feature>
<feature type="compositionally biased region" description="Low complexity" evidence="2">
    <location>
        <begin position="26"/>
        <end position="41"/>
    </location>
</feature>
<evidence type="ECO:0000313" key="4">
    <source>
        <dbReference type="EMBL" id="GAB1320149.1"/>
    </source>
</evidence>
<dbReference type="PANTHER" id="PTHR24111:SF0">
    <property type="entry name" value="LEUCINE-RICH REPEAT-CONTAINING PROTEIN"/>
    <property type="match status" value="1"/>
</dbReference>
<dbReference type="RefSeq" id="XP_070921879.1">
    <property type="nucleotide sequence ID" value="XM_071065778.1"/>
</dbReference>
<reference evidence="4 5" key="1">
    <citation type="submission" date="2024-09" db="EMBL/GenBank/DDBJ databases">
        <title>Itraconazole resistance in Madurella fahalii resulting from another homologue of gene encoding cytochrome P450 14-alpha sterol demethylase (CYP51).</title>
        <authorList>
            <person name="Yoshioka I."/>
            <person name="Fahal A.H."/>
            <person name="Kaneko S."/>
            <person name="Yaguchi T."/>
        </authorList>
    </citation>
    <scope>NUCLEOTIDE SEQUENCE [LARGE SCALE GENOMIC DNA]</scope>
    <source>
        <strain evidence="4 5">IFM 68171</strain>
    </source>
</reference>
<name>A0ABQ0GQZ9_9PEZI</name>
<sequence length="1215" mass="135516">MMAGRDLEVKKRAASVPMVLVESDTSDTSSPATTAPSSPTSFDGDHRTFSLSSIKGRAWRRSFSSKERDSTPESGSSFRSHARKLSKSRPLSSSQFELPSRRGSVVSDRRLSLSTTDSLGVISTTPSLSIDWRSQKIEGAVPLESETHRSKTKTIYLVTTRDYLIKVKSPSDPLPLLKKHATEDGKHENNSTPEPLLVIPITAIVSVFTAESTKPWFGLEVWWKNPMTSQSFCRSDFFFHHPSRRNEQMHDVLRAMRASQQEENGSVRPCQDVEGMLNKIHEAEEPRFHHRKPEIFPVVPRGNTRRGCIHKLEDATKKAQESSAFYLVIGTYACHLVEIQKGKSGEPVSQHKTYWLVTLENLKGEWILHEERFNITFRNPLQPPVTLELASRYFRQIIRAFGMADRFLKPAWPQLWQTMEIFRVPGLKETQYLVPKEDFGSVKRTLDAYLAAYQCEPVEWEINWKTRFAPEFRLLPAKQGPYSPLQILAVLRALRYNDYFNALSFSDVDLSVLYGLEDNAFSRVNIAYLSRTCIALGPEEIEALRASPLLHQEFHALAFCSETIRQIDFTNCSRVLPSRLAQHGDCAYSLQFLTPILNLLRSGITKCNRLILAGNPLSELDTENLAETMKTGAIQALDVSYCGLDDTSLRNVIVSPLLSVPSSLRFLSISGNPGRLPAHALPRMLQHLTEIRELDLSGSIQADDCINGPLLPFAALEAMQMLEGLDISGYKVDNATLLDLEQFLKYRSWVADQGESPRFHKLLLNRCGITGTQAAKLFDAVGENRGMHLCLSGNPIEDGIEHLADAIRQHKGPAGLHIEMVEFKDESNYLSLIRALTETKHLSLLSLAGTAPSPPSHGLCSQELVTTLHDFFARNTSVQSLDLSGFCGKLDDSQLAKGFGRSLSGLANNKTMTHLRMRNQNLHEDAGMLGRVLACNSTLMMVDCRGNNFNLTSLRFLVNSLKTNRSIIEFPLPPDEREAIWQNILRGLERSPSSSSLSSTKATTLPTRAAASAVAAAAGTRSADSSNPTSRDLPKEEESLLRGVLDAQFAALDAHLRENRARLEAASGQSLYLDETLSARLQHHDHHPHHHSTDSTSSDVNVQPQPYEKGWTPFFDIRFENYDEIPPVLPSGPDAPFGTPYYHQAVVHLQQTGDGHNYAGGGGWMESPTETLYPLSEVATPLERDDEKGPLRFEDEEDGLLREVMGELRGAGFTV</sequence>
<evidence type="ECO:0000256" key="1">
    <source>
        <dbReference type="ARBA" id="ARBA00022737"/>
    </source>
</evidence>
<feature type="compositionally biased region" description="Low complexity" evidence="2">
    <location>
        <begin position="991"/>
        <end position="1026"/>
    </location>
</feature>
<comment type="caution">
    <text evidence="4">The sequence shown here is derived from an EMBL/GenBank/DDBJ whole genome shotgun (WGS) entry which is preliminary data.</text>
</comment>
<organism evidence="4 5">
    <name type="scientific">Madurella fahalii</name>
    <dbReference type="NCBI Taxonomy" id="1157608"/>
    <lineage>
        <taxon>Eukaryota</taxon>
        <taxon>Fungi</taxon>
        <taxon>Dikarya</taxon>
        <taxon>Ascomycota</taxon>
        <taxon>Pezizomycotina</taxon>
        <taxon>Sordariomycetes</taxon>
        <taxon>Sordariomycetidae</taxon>
        <taxon>Sordariales</taxon>
        <taxon>Sordariales incertae sedis</taxon>
        <taxon>Madurella</taxon>
    </lineage>
</organism>
<evidence type="ECO:0000259" key="3">
    <source>
        <dbReference type="Pfam" id="PF25353"/>
    </source>
</evidence>
<proteinExistence type="predicted"/>
<dbReference type="InterPro" id="IPR032675">
    <property type="entry name" value="LRR_dom_sf"/>
</dbReference>
<dbReference type="Gene3D" id="3.80.10.10">
    <property type="entry name" value="Ribonuclease Inhibitor"/>
    <property type="match status" value="1"/>
</dbReference>
<feature type="compositionally biased region" description="Basic and acidic residues" evidence="2">
    <location>
        <begin position="1"/>
        <end position="11"/>
    </location>
</feature>
<dbReference type="SUPFAM" id="SSF52047">
    <property type="entry name" value="RNI-like"/>
    <property type="match status" value="1"/>
</dbReference>
<feature type="domain" description="LRR-containing protein second PH" evidence="3">
    <location>
        <begin position="292"/>
        <end position="415"/>
    </location>
</feature>
<gene>
    <name evidence="4" type="ORF">MFIFM68171_10359</name>
</gene>
<dbReference type="EMBL" id="BAAFSV010000006">
    <property type="protein sequence ID" value="GAB1320149.1"/>
    <property type="molecule type" value="Genomic_DNA"/>
</dbReference>
<dbReference type="InterPro" id="IPR057334">
    <property type="entry name" value="PH_2nd_LRR"/>
</dbReference>
<keyword evidence="5" id="KW-1185">Reference proteome</keyword>
<dbReference type="PANTHER" id="PTHR24111">
    <property type="entry name" value="LEUCINE-RICH REPEAT-CONTAINING PROTEIN 34"/>
    <property type="match status" value="1"/>
</dbReference>
<keyword evidence="1" id="KW-0677">Repeat</keyword>
<evidence type="ECO:0000313" key="5">
    <source>
        <dbReference type="Proteomes" id="UP001628179"/>
    </source>
</evidence>
<feature type="region of interest" description="Disordered" evidence="2">
    <location>
        <begin position="1083"/>
        <end position="1102"/>
    </location>
</feature>
<dbReference type="GeneID" id="98181101"/>
<dbReference type="Proteomes" id="UP001628179">
    <property type="component" value="Unassembled WGS sequence"/>
</dbReference>
<evidence type="ECO:0000256" key="2">
    <source>
        <dbReference type="SAM" id="MobiDB-lite"/>
    </source>
</evidence>
<protein>
    <recommendedName>
        <fullName evidence="3">LRR-containing protein second PH domain-containing protein</fullName>
    </recommendedName>
</protein>
<dbReference type="Pfam" id="PF25353">
    <property type="entry name" value="PH_2nd_LRR"/>
    <property type="match status" value="1"/>
</dbReference>
<feature type="region of interest" description="Disordered" evidence="2">
    <location>
        <begin position="990"/>
        <end position="1037"/>
    </location>
</feature>